<dbReference type="OrthoDB" id="1828983at2"/>
<gene>
    <name evidence="1" type="ORF">C7373_11164</name>
</gene>
<dbReference type="AlphaFoldDB" id="A0A2U1BEL0"/>
<name>A0A2U1BEL0_9FIRM</name>
<proteinExistence type="predicted"/>
<evidence type="ECO:0000313" key="2">
    <source>
        <dbReference type="Proteomes" id="UP000245778"/>
    </source>
</evidence>
<dbReference type="EMBL" id="QEKK01000011">
    <property type="protein sequence ID" value="PVY47061.1"/>
    <property type="molecule type" value="Genomic_DNA"/>
</dbReference>
<dbReference type="RefSeq" id="WP_116722494.1">
    <property type="nucleotide sequence ID" value="NZ_CP011524.1"/>
</dbReference>
<dbReference type="Proteomes" id="UP000245778">
    <property type="component" value="Unassembled WGS sequence"/>
</dbReference>
<evidence type="ECO:0000313" key="1">
    <source>
        <dbReference type="EMBL" id="PVY47061.1"/>
    </source>
</evidence>
<sequence>MAYADYEYYTTAYLGTAIQEAEFSRLALRASSFLDYYTQGRAAPNSELDALRMACCAIAEQYQSIDAAQALAQKALTSAMNSGGELQSQSVGSWSKTYRSGGDSAQQALSSAQAAQASLAAIAQRYLGTTGLLYRGRGCSCGYVPPCCDGL</sequence>
<comment type="caution">
    <text evidence="1">The sequence shown here is derived from an EMBL/GenBank/DDBJ whole genome shotgun (WGS) entry which is preliminary data.</text>
</comment>
<accession>A0A2U1BEL0</accession>
<reference evidence="1 2" key="1">
    <citation type="submission" date="2018-04" db="EMBL/GenBank/DDBJ databases">
        <title>Genomic Encyclopedia of Type Strains, Phase IV (KMG-IV): sequencing the most valuable type-strain genomes for metagenomic binning, comparative biology and taxonomic classification.</title>
        <authorList>
            <person name="Goeker M."/>
        </authorList>
    </citation>
    <scope>NUCLEOTIDE SEQUENCE [LARGE SCALE GENOMIC DNA]</scope>
    <source>
        <strain evidence="1 2">DSM 26588</strain>
    </source>
</reference>
<protein>
    <submittedName>
        <fullName evidence="1">Uncharacterized protein</fullName>
    </submittedName>
</protein>
<dbReference type="GeneID" id="93229120"/>
<organism evidence="1 2">
    <name type="scientific">Intestinimonas butyriciproducens</name>
    <dbReference type="NCBI Taxonomy" id="1297617"/>
    <lineage>
        <taxon>Bacteria</taxon>
        <taxon>Bacillati</taxon>
        <taxon>Bacillota</taxon>
        <taxon>Clostridia</taxon>
        <taxon>Eubacteriales</taxon>
        <taxon>Intestinimonas</taxon>
    </lineage>
</organism>